<feature type="region of interest" description="Disordered" evidence="2">
    <location>
        <begin position="1"/>
        <end position="53"/>
    </location>
</feature>
<dbReference type="InterPro" id="IPR039986">
    <property type="entry name" value="CFAP210"/>
</dbReference>
<dbReference type="PANTHER" id="PTHR28663">
    <property type="entry name" value="COILED-COIL DOMAIN-CONTAINING PROTEIN 173"/>
    <property type="match status" value="1"/>
</dbReference>
<evidence type="ECO:0000256" key="1">
    <source>
        <dbReference type="SAM" id="Coils"/>
    </source>
</evidence>
<dbReference type="GO" id="GO:0005879">
    <property type="term" value="C:axonemal microtubule"/>
    <property type="evidence" value="ECO:0007669"/>
    <property type="project" value="TreeGrafter"/>
</dbReference>
<protein>
    <submittedName>
        <fullName evidence="3">Uncharacterized protein</fullName>
    </submittedName>
</protein>
<feature type="compositionally biased region" description="Basic and acidic residues" evidence="2">
    <location>
        <begin position="1"/>
        <end position="10"/>
    </location>
</feature>
<proteinExistence type="predicted"/>
<name>N6T195_DENPD</name>
<gene>
    <name evidence="3" type="ORF">YQE_12228</name>
</gene>
<sequence length="290" mass="33867">MGKLPGERAQTEGGRTCATTGEKEGRATAAVSRAEERAGGNPGKVHGKSEEANIYDNRARQVLPLSKKTSEKILSRSFCRDLTSALVTSEILFERQKQQEFMEKLKQHEKDENQKYLEIQQQKAEEEMVAEAEKAKKRFEKQMEHSEKLKQNIEEKAKHEKAMRVERAKKEALDNIEAVKEMEKLEKLQTDEKIRRKKELFEDKKKYLQKDREIKQQKIKEEKELDEVIEIYKEAKHRIDCMKQERVQEMRDAVLKKQEKIAAMVMAEQMDKSEAEEKIIKKAMAEKEAA</sequence>
<feature type="coiled-coil region" evidence="1">
    <location>
        <begin position="218"/>
        <end position="252"/>
    </location>
</feature>
<feature type="region of interest" description="Disordered" evidence="2">
    <location>
        <begin position="128"/>
        <end position="164"/>
    </location>
</feature>
<reference evidence="3" key="1">
    <citation type="journal article" date="2013" name="Genome Biol.">
        <title>Draft genome of the mountain pine beetle, Dendroctonus ponderosae Hopkins, a major forest pest.</title>
        <authorList>
            <person name="Keeling C.I."/>
            <person name="Yuen M.M."/>
            <person name="Liao N.Y."/>
            <person name="Docking T.R."/>
            <person name="Chan S.K."/>
            <person name="Taylor G.A."/>
            <person name="Palmquist D.L."/>
            <person name="Jackman S.D."/>
            <person name="Nguyen A."/>
            <person name="Li M."/>
            <person name="Henderson H."/>
            <person name="Janes J.K."/>
            <person name="Zhao Y."/>
            <person name="Pandoh P."/>
            <person name="Moore R."/>
            <person name="Sperling F.A."/>
            <person name="Huber D.P."/>
            <person name="Birol I."/>
            <person name="Jones S.J."/>
            <person name="Bohlmann J."/>
        </authorList>
    </citation>
    <scope>NUCLEOTIDE SEQUENCE</scope>
</reference>
<dbReference type="PANTHER" id="PTHR28663:SF1">
    <property type="entry name" value="CILIA- AND FLAGELLA- ASSOCIATED PROTEIN 210"/>
    <property type="match status" value="1"/>
</dbReference>
<organism evidence="3">
    <name type="scientific">Dendroctonus ponderosae</name>
    <name type="common">Mountain pine beetle</name>
    <dbReference type="NCBI Taxonomy" id="77166"/>
    <lineage>
        <taxon>Eukaryota</taxon>
        <taxon>Metazoa</taxon>
        <taxon>Ecdysozoa</taxon>
        <taxon>Arthropoda</taxon>
        <taxon>Hexapoda</taxon>
        <taxon>Insecta</taxon>
        <taxon>Pterygota</taxon>
        <taxon>Neoptera</taxon>
        <taxon>Endopterygota</taxon>
        <taxon>Coleoptera</taxon>
        <taxon>Polyphaga</taxon>
        <taxon>Cucujiformia</taxon>
        <taxon>Curculionidae</taxon>
        <taxon>Scolytinae</taxon>
        <taxon>Dendroctonus</taxon>
    </lineage>
</organism>
<dbReference type="AlphaFoldDB" id="N6T195"/>
<dbReference type="HOGENOM" id="CLU_960651_0_0_1"/>
<dbReference type="EMBL" id="KB741277">
    <property type="protein sequence ID" value="ENN71303.1"/>
    <property type="molecule type" value="Genomic_DNA"/>
</dbReference>
<keyword evidence="1" id="KW-0175">Coiled coil</keyword>
<evidence type="ECO:0000313" key="3">
    <source>
        <dbReference type="EMBL" id="ENN71303.1"/>
    </source>
</evidence>
<dbReference type="OrthoDB" id="331765at2759"/>
<accession>N6T195</accession>
<evidence type="ECO:0000256" key="2">
    <source>
        <dbReference type="SAM" id="MobiDB-lite"/>
    </source>
</evidence>
<feature type="non-terminal residue" evidence="3">
    <location>
        <position position="1"/>
    </location>
</feature>